<gene>
    <name evidence="3" type="ORF">NCTC9428_04727</name>
</gene>
<dbReference type="EMBL" id="LR134318">
    <property type="protein sequence ID" value="VEF13046.1"/>
    <property type="molecule type" value="Genomic_DNA"/>
</dbReference>
<feature type="transmembrane region" description="Helical" evidence="2">
    <location>
        <begin position="343"/>
        <end position="361"/>
    </location>
</feature>
<proteinExistence type="predicted"/>
<keyword evidence="2" id="KW-0472">Membrane</keyword>
<dbReference type="Proteomes" id="UP000281909">
    <property type="component" value="Chromosome"/>
</dbReference>
<evidence type="ECO:0000256" key="2">
    <source>
        <dbReference type="SAM" id="Phobius"/>
    </source>
</evidence>
<name>A0A448E226_PSEFL</name>
<feature type="transmembrane region" description="Helical" evidence="2">
    <location>
        <begin position="273"/>
        <end position="292"/>
    </location>
</feature>
<keyword evidence="2" id="KW-0812">Transmembrane</keyword>
<dbReference type="OrthoDB" id="7029872at2"/>
<accession>A0A448E226</accession>
<reference evidence="3 4" key="1">
    <citation type="submission" date="2018-12" db="EMBL/GenBank/DDBJ databases">
        <authorList>
            <consortium name="Pathogen Informatics"/>
        </authorList>
    </citation>
    <scope>NUCLEOTIDE SEQUENCE [LARGE SCALE GENOMIC DNA]</scope>
    <source>
        <strain evidence="3 4">NCTC9428</strain>
    </source>
</reference>
<dbReference type="AlphaFoldDB" id="A0A448E226"/>
<feature type="region of interest" description="Disordered" evidence="1">
    <location>
        <begin position="1"/>
        <end position="31"/>
    </location>
</feature>
<keyword evidence="2" id="KW-1133">Transmembrane helix</keyword>
<feature type="transmembrane region" description="Helical" evidence="2">
    <location>
        <begin position="312"/>
        <end position="336"/>
    </location>
</feature>
<dbReference type="InterPro" id="IPR011049">
    <property type="entry name" value="Serralysin-like_metalloprot_C"/>
</dbReference>
<evidence type="ECO:0000256" key="1">
    <source>
        <dbReference type="SAM" id="MobiDB-lite"/>
    </source>
</evidence>
<protein>
    <submittedName>
        <fullName evidence="3">Type I secretion target</fullName>
    </submittedName>
</protein>
<dbReference type="RefSeq" id="WP_126366693.1">
    <property type="nucleotide sequence ID" value="NZ_LR134318.1"/>
</dbReference>
<sequence>MSKPFIQRHAQTDPNDPVRITDSEPDDLSGDSEGAVTDIADATVKPVLTAKTPSLEDLDSLFGPLRFGECTVTRKELVAMGATLDGKEITAANTYVASPDQSFIDALEFDPARVKQRLMSVASADAELVASLLYEVATHRSADAATLFSPAKEGSLDVGMDRIGKRLSSVQRLEITHSPLSEQLPDWVDQAKSRTMNVVGVGMQLYGLYSAYRGAIEALKQGDLGEVGINLGGAGAEITSIGVEYALVKTGEQMIRQGSQNLDLFSKTSSGKWLARSAGLVAAALTLPFDIYTAIKSFNDAAKTEGKKAQDLYVTGGLSVASGGISLALGIAALMGLKFAGPIGLVAAGLMIAGATIYQAVRVVDDIDDYIELTVGERWRAGWLAFWSMEQDAELMDRFNAAKTYSDYEKLLKKRSLGWLKKEFKERFEAVYIGRFDVTTQQREIHRLEWAEGEKPFDTVNKPIIKETDDILSAWDGLPDDNDRVVSDQRDAKKGVFWQLGDGNDLIMGVGDQPNHFSLGAGKKYLTGGNKDDAFVFQSAAQTLQAAYKEEPGTLKGGQGTDLLWLQGKHQHIDHGANPTPYLGYSIDLAQQKIELIPTDSTTKPVLFANIESIEKVETLAGAQNKVIGSEQADVIAANGDDGVDAGAGNDHISLRGNHVAAVGGAGLDTYHLHKASRRISIAEDGKDESIVYLGVPMEFVQRWTVQGETLVIHSLRDHQRASPQREVIIKNVYQTLGKQRSLHNAKWVFITADGYYLQPDWPTEITGTADVTLKVLVIVPGTAKAAPVLLNGSRTVEHGAPETFYCLDRGTKPRQLRINQSAQERQCTIFADFDSSEIKAVEASYTVSVKKGINTVLDYKSLSFKLTFAEGLLFIHEPMVQAAQNPADMGGGIMASGWKLLCDITLVMRDGVSYSLDFPRTNVREDARNPGYRLIQSLGSLRPRGGRYICAKPVTTRYELKATAQRIDLAASEYRSILHFEGRSNTYDLYPSKNVSLQLSTHEGSAASSTWNIYTQNVDERIYRQEIALNKNLLEIGSVHVQLPDSENPELPLETLYVMLTSGVTYKIHTLFNWIELFAIDASAYASVADVIAEIQQHKKFESNQVFEDTRVLIQNIQMQSSTVGDIYYIADTDTWELDSDPAQIINTDDLMITPRSNADSTEIDLKPVKE</sequence>
<evidence type="ECO:0000313" key="3">
    <source>
        <dbReference type="EMBL" id="VEF13046.1"/>
    </source>
</evidence>
<evidence type="ECO:0000313" key="4">
    <source>
        <dbReference type="Proteomes" id="UP000281909"/>
    </source>
</evidence>
<dbReference type="SUPFAM" id="SSF51120">
    <property type="entry name" value="beta-Roll"/>
    <property type="match status" value="1"/>
</dbReference>
<organism evidence="3 4">
    <name type="scientific">Pseudomonas fluorescens</name>
    <dbReference type="NCBI Taxonomy" id="294"/>
    <lineage>
        <taxon>Bacteria</taxon>
        <taxon>Pseudomonadati</taxon>
        <taxon>Pseudomonadota</taxon>
        <taxon>Gammaproteobacteria</taxon>
        <taxon>Pseudomonadales</taxon>
        <taxon>Pseudomonadaceae</taxon>
        <taxon>Pseudomonas</taxon>
    </lineage>
</organism>